<dbReference type="PANTHER" id="PTHR34773:SF1">
    <property type="entry name" value="FLAGELLAR SECRETION CHAPERONE FLIS"/>
    <property type="match status" value="1"/>
</dbReference>
<protein>
    <submittedName>
        <fullName evidence="6">Flagellar protein FliS (Modular protein)</fullName>
    </submittedName>
</protein>
<organism evidence="6">
    <name type="scientific">metagenome</name>
    <dbReference type="NCBI Taxonomy" id="256318"/>
    <lineage>
        <taxon>unclassified sequences</taxon>
        <taxon>metagenomes</taxon>
    </lineage>
</organism>
<dbReference type="Gene3D" id="1.20.120.340">
    <property type="entry name" value="Flagellar protein FliS"/>
    <property type="match status" value="1"/>
</dbReference>
<comment type="similarity">
    <text evidence="2">Belongs to the FliS family.</text>
</comment>
<comment type="subcellular location">
    <subcellularLocation>
        <location evidence="1">Cytoplasm</location>
        <location evidence="1">Cytosol</location>
    </subcellularLocation>
</comment>
<dbReference type="EMBL" id="CZKB01000027">
    <property type="protein sequence ID" value="CUR62159.1"/>
    <property type="molecule type" value="Genomic_DNA"/>
</dbReference>
<keyword evidence="6" id="KW-0966">Cell projection</keyword>
<reference evidence="6" key="1">
    <citation type="submission" date="2015-08" db="EMBL/GenBank/DDBJ databases">
        <authorList>
            <person name="Babu N.S."/>
            <person name="Beckwith C.J."/>
            <person name="Beseler K.G."/>
            <person name="Brison A."/>
            <person name="Carone J.V."/>
            <person name="Caskin T.P."/>
            <person name="Diamond M."/>
            <person name="Durham M.E."/>
            <person name="Foxe J.M."/>
            <person name="Go M."/>
            <person name="Henderson B.A."/>
            <person name="Jones I.B."/>
            <person name="McGettigan J.A."/>
            <person name="Micheletti S.J."/>
            <person name="Nasrallah M.E."/>
            <person name="Ortiz D."/>
            <person name="Piller C.R."/>
            <person name="Privatt S.R."/>
            <person name="Schneider S.L."/>
            <person name="Sharp S."/>
            <person name="Smith T.C."/>
            <person name="Stanton J.D."/>
            <person name="Ullery H.E."/>
            <person name="Wilson R.J."/>
            <person name="Serrano M.G."/>
            <person name="Buck G."/>
            <person name="Lee V."/>
            <person name="Wang Y."/>
            <person name="Carvalho R."/>
            <person name="Voegtly L."/>
            <person name="Shi R."/>
            <person name="Duckworth R."/>
            <person name="Johnson A."/>
            <person name="Loviza R."/>
            <person name="Walstead R."/>
            <person name="Shah Z."/>
            <person name="Kiflezghi M."/>
            <person name="Wade K."/>
            <person name="Ball S.L."/>
            <person name="Bradley K.W."/>
            <person name="Asai D.J."/>
            <person name="Bowman C.A."/>
            <person name="Russell D.A."/>
            <person name="Pope W.H."/>
            <person name="Jacobs-Sera D."/>
            <person name="Hendrix R.W."/>
            <person name="Hatfull G.F."/>
        </authorList>
    </citation>
    <scope>NUCLEOTIDE SEQUENCE</scope>
</reference>
<dbReference type="NCBIfam" id="TIGR00208">
    <property type="entry name" value="fliS"/>
    <property type="match status" value="1"/>
</dbReference>
<evidence type="ECO:0000256" key="5">
    <source>
        <dbReference type="ARBA" id="ARBA00023186"/>
    </source>
</evidence>
<keyword evidence="6" id="KW-0282">Flagellum</keyword>
<evidence type="ECO:0000256" key="2">
    <source>
        <dbReference type="ARBA" id="ARBA00008787"/>
    </source>
</evidence>
<evidence type="ECO:0000313" key="6">
    <source>
        <dbReference type="EMBL" id="CUR62159.1"/>
    </source>
</evidence>
<dbReference type="GO" id="GO:0071973">
    <property type="term" value="P:bacterial-type flagellum-dependent cell motility"/>
    <property type="evidence" value="ECO:0007669"/>
    <property type="project" value="TreeGrafter"/>
</dbReference>
<dbReference type="Pfam" id="PF02561">
    <property type="entry name" value="FliS"/>
    <property type="match status" value="1"/>
</dbReference>
<accession>A0A2P2CJJ6</accession>
<dbReference type="GO" id="GO:0044780">
    <property type="term" value="P:bacterial-type flagellum assembly"/>
    <property type="evidence" value="ECO:0007669"/>
    <property type="project" value="InterPro"/>
</dbReference>
<evidence type="ECO:0000256" key="4">
    <source>
        <dbReference type="ARBA" id="ARBA00022795"/>
    </source>
</evidence>
<dbReference type="InterPro" id="IPR003713">
    <property type="entry name" value="FliS"/>
</dbReference>
<keyword evidence="6" id="KW-0969">Cilium</keyword>
<gene>
    <name evidence="6" type="ORF">NOCA170105</name>
</gene>
<keyword evidence="3" id="KW-0963">Cytoplasm</keyword>
<dbReference type="GO" id="GO:0005829">
    <property type="term" value="C:cytosol"/>
    <property type="evidence" value="ECO:0007669"/>
    <property type="project" value="UniProtKB-SubCell"/>
</dbReference>
<dbReference type="PANTHER" id="PTHR34773">
    <property type="entry name" value="FLAGELLAR SECRETION CHAPERONE FLIS"/>
    <property type="match status" value="1"/>
</dbReference>
<dbReference type="SUPFAM" id="SSF101116">
    <property type="entry name" value="Flagellar export chaperone FliS"/>
    <property type="match status" value="1"/>
</dbReference>
<keyword evidence="5" id="KW-0143">Chaperone</keyword>
<proteinExistence type="inferred from homology"/>
<evidence type="ECO:0000256" key="1">
    <source>
        <dbReference type="ARBA" id="ARBA00004514"/>
    </source>
</evidence>
<name>A0A2P2CJJ6_9ZZZZ</name>
<sequence>MAYTSPFSSPYAASSATPSGVPLAYLQSSVATASPSKLLVMLYERLVLDCRRAVAAQQAGDHPVAHNNLLHAQDIVVELQSSLRPGVWEGSEALNSIYSHLMVQLMQANVKRDATITLQCLDIVVGLADAWREAAAEAARPTDTARSA</sequence>
<keyword evidence="4" id="KW-1005">Bacterial flagellum biogenesis</keyword>
<dbReference type="AlphaFoldDB" id="A0A2P2CJJ6"/>
<dbReference type="InterPro" id="IPR036584">
    <property type="entry name" value="FliS_sf"/>
</dbReference>
<dbReference type="CDD" id="cd16098">
    <property type="entry name" value="FliS"/>
    <property type="match status" value="1"/>
</dbReference>
<evidence type="ECO:0000256" key="3">
    <source>
        <dbReference type="ARBA" id="ARBA00022490"/>
    </source>
</evidence>